<dbReference type="InterPro" id="IPR014347">
    <property type="entry name" value="Tautomerase/MIF_sf"/>
</dbReference>
<organism evidence="1 2">
    <name type="scientific">Paenibacillus glycanilyticus</name>
    <dbReference type="NCBI Taxonomy" id="126569"/>
    <lineage>
        <taxon>Bacteria</taxon>
        <taxon>Bacillati</taxon>
        <taxon>Bacillota</taxon>
        <taxon>Bacilli</taxon>
        <taxon>Bacillales</taxon>
        <taxon>Paenibacillaceae</taxon>
        <taxon>Paenibacillus</taxon>
    </lineage>
</organism>
<gene>
    <name evidence="1" type="ORF">PghCCS26_38050</name>
</gene>
<accession>A0ABQ6NNK8</accession>
<dbReference type="EMBL" id="BTCL01000014">
    <property type="protein sequence ID" value="GMK46676.1"/>
    <property type="molecule type" value="Genomic_DNA"/>
</dbReference>
<keyword evidence="2" id="KW-1185">Reference proteome</keyword>
<dbReference type="Pfam" id="PF08921">
    <property type="entry name" value="DUF1904"/>
    <property type="match status" value="1"/>
</dbReference>
<dbReference type="RefSeq" id="WP_201006303.1">
    <property type="nucleotide sequence ID" value="NZ_BTCL01000014.1"/>
</dbReference>
<evidence type="ECO:0000313" key="1">
    <source>
        <dbReference type="EMBL" id="GMK46676.1"/>
    </source>
</evidence>
<reference evidence="1 2" key="1">
    <citation type="submission" date="2023-05" db="EMBL/GenBank/DDBJ databases">
        <title>Draft genome of Paenibacillus sp. CCS26.</title>
        <authorList>
            <person name="Akita H."/>
            <person name="Shinto Y."/>
            <person name="Kimura Z."/>
        </authorList>
    </citation>
    <scope>NUCLEOTIDE SEQUENCE [LARGE SCALE GENOMIC DNA]</scope>
    <source>
        <strain evidence="1 2">CCS26</strain>
    </source>
</reference>
<comment type="caution">
    <text evidence="1">The sequence shown here is derived from an EMBL/GenBank/DDBJ whole genome shotgun (WGS) entry which is preliminary data.</text>
</comment>
<proteinExistence type="predicted"/>
<name>A0ABQ6NNK8_9BACL</name>
<protein>
    <recommendedName>
        <fullName evidence="3">DUF1904 family protein</fullName>
    </recommendedName>
</protein>
<evidence type="ECO:0000313" key="2">
    <source>
        <dbReference type="Proteomes" id="UP001285921"/>
    </source>
</evidence>
<evidence type="ECO:0008006" key="3">
    <source>
        <dbReference type="Google" id="ProtNLM"/>
    </source>
</evidence>
<sequence>MPQLLFRGVPADRLTTVSLALAEDLASICECGTDNFTMECLHATAVFGGLAEGQSYPFVEVGWFERGQAVRDRFAQAVTAHLALIGIAEVEVAFRTYREDSYYINGKPCS</sequence>
<dbReference type="SUPFAM" id="SSF55331">
    <property type="entry name" value="Tautomerase/MIF"/>
    <property type="match status" value="1"/>
</dbReference>
<dbReference type="InterPro" id="IPR015017">
    <property type="entry name" value="DUF1904"/>
</dbReference>
<dbReference type="Gene3D" id="3.30.429.10">
    <property type="entry name" value="Macrophage Migration Inhibitory Factor"/>
    <property type="match status" value="1"/>
</dbReference>
<dbReference type="Proteomes" id="UP001285921">
    <property type="component" value="Unassembled WGS sequence"/>
</dbReference>